<dbReference type="GO" id="GO:0005683">
    <property type="term" value="C:U7 snRNP"/>
    <property type="evidence" value="ECO:0007669"/>
    <property type="project" value="TreeGrafter"/>
</dbReference>
<dbReference type="OrthoDB" id="437526at2759"/>
<dbReference type="InterPro" id="IPR010920">
    <property type="entry name" value="LSM_dom_sf"/>
</dbReference>
<name>A0A0L0DJW6_THETB</name>
<keyword evidence="3" id="KW-1185">Reference proteome</keyword>
<dbReference type="PANTHER" id="PTHR21415:SF1">
    <property type="entry name" value="U7 SNRNA-ASSOCIATED SM-LIKE PROTEIN LSM11"/>
    <property type="match status" value="1"/>
</dbReference>
<feature type="domain" description="Sm" evidence="1">
    <location>
        <begin position="147"/>
        <end position="220"/>
    </location>
</feature>
<dbReference type="STRING" id="461836.A0A0L0DJW6"/>
<reference evidence="2 3" key="1">
    <citation type="submission" date="2010-05" db="EMBL/GenBank/DDBJ databases">
        <title>The Genome Sequence of Thecamonas trahens ATCC 50062.</title>
        <authorList>
            <consortium name="The Broad Institute Genome Sequencing Platform"/>
            <person name="Russ C."/>
            <person name="Cuomo C."/>
            <person name="Shea T."/>
            <person name="Young S.K."/>
            <person name="Zeng Q."/>
            <person name="Koehrsen M."/>
            <person name="Haas B."/>
            <person name="Borodovsky M."/>
            <person name="Guigo R."/>
            <person name="Alvarado L."/>
            <person name="Berlin A."/>
            <person name="Bochicchio J."/>
            <person name="Borenstein D."/>
            <person name="Chapman S."/>
            <person name="Chen Z."/>
            <person name="Freedman E."/>
            <person name="Gellesch M."/>
            <person name="Goldberg J."/>
            <person name="Griggs A."/>
            <person name="Gujja S."/>
            <person name="Heilman E."/>
            <person name="Heiman D."/>
            <person name="Hepburn T."/>
            <person name="Howarth C."/>
            <person name="Jen D."/>
            <person name="Larson L."/>
            <person name="Mehta T."/>
            <person name="Park D."/>
            <person name="Pearson M."/>
            <person name="Roberts A."/>
            <person name="Saif S."/>
            <person name="Shenoy N."/>
            <person name="Sisk P."/>
            <person name="Stolte C."/>
            <person name="Sykes S."/>
            <person name="Thomson T."/>
            <person name="Walk T."/>
            <person name="White J."/>
            <person name="Yandava C."/>
            <person name="Burger G."/>
            <person name="Gray M.W."/>
            <person name="Holland P.W.H."/>
            <person name="King N."/>
            <person name="Lang F.B.F."/>
            <person name="Roger A.J."/>
            <person name="Ruiz-Trillo I."/>
            <person name="Lander E."/>
            <person name="Nusbaum C."/>
        </authorList>
    </citation>
    <scope>NUCLEOTIDE SEQUENCE [LARGE SCALE GENOMIC DNA]</scope>
    <source>
        <strain evidence="2 3">ATCC 50062</strain>
    </source>
</reference>
<evidence type="ECO:0000259" key="1">
    <source>
        <dbReference type="SMART" id="SM00651"/>
    </source>
</evidence>
<dbReference type="Gene3D" id="2.30.30.100">
    <property type="match status" value="1"/>
</dbReference>
<dbReference type="InterPro" id="IPR001163">
    <property type="entry name" value="Sm_dom_euk/arc"/>
</dbReference>
<dbReference type="GeneID" id="25567228"/>
<protein>
    <recommendedName>
        <fullName evidence="1">Sm domain-containing protein</fullName>
    </recommendedName>
</protein>
<sequence>MEVAMEDSGRSEAGESSQDVLNGLSVAFDARAALAAPRSAVTMPFPRALARDNIAACRRLVPPELIKAKAKRGESKRSGKGHLATASWTETVIRRSKNARANAGRRRATAAEREARVAALRAHRPPMADLIAGTHPPGPLDALVAAYEAGACVRVGIRALSAMRGTWVGTLVAFDKHLNLVLARATESYRLSADAPDTALRTRYLPQVFVRGASVVYVSLAPTEPRT</sequence>
<dbReference type="RefSeq" id="XP_013755233.1">
    <property type="nucleotide sequence ID" value="XM_013899779.1"/>
</dbReference>
<dbReference type="SMART" id="SM00651">
    <property type="entry name" value="Sm"/>
    <property type="match status" value="1"/>
</dbReference>
<dbReference type="Pfam" id="PF01423">
    <property type="entry name" value="LSM"/>
    <property type="match status" value="1"/>
</dbReference>
<dbReference type="SUPFAM" id="SSF50182">
    <property type="entry name" value="Sm-like ribonucleoproteins"/>
    <property type="match status" value="1"/>
</dbReference>
<evidence type="ECO:0000313" key="3">
    <source>
        <dbReference type="Proteomes" id="UP000054408"/>
    </source>
</evidence>
<dbReference type="AlphaFoldDB" id="A0A0L0DJW6"/>
<accession>A0A0L0DJW6</accession>
<dbReference type="eggNOG" id="ENOG502SEXE">
    <property type="taxonomic scope" value="Eukaryota"/>
</dbReference>
<proteinExistence type="predicted"/>
<dbReference type="Proteomes" id="UP000054408">
    <property type="component" value="Unassembled WGS sequence"/>
</dbReference>
<dbReference type="PANTHER" id="PTHR21415">
    <property type="entry name" value="U7 SNRNA-ASSOCIATED SM-LIKE PROTEIN LSM11"/>
    <property type="match status" value="1"/>
</dbReference>
<gene>
    <name evidence="2" type="ORF">AMSG_08565</name>
</gene>
<dbReference type="EMBL" id="GL349474">
    <property type="protein sequence ID" value="KNC52689.1"/>
    <property type="molecule type" value="Genomic_DNA"/>
</dbReference>
<organism evidence="2 3">
    <name type="scientific">Thecamonas trahens ATCC 50062</name>
    <dbReference type="NCBI Taxonomy" id="461836"/>
    <lineage>
        <taxon>Eukaryota</taxon>
        <taxon>Apusozoa</taxon>
        <taxon>Apusomonadida</taxon>
        <taxon>Apusomonadidae</taxon>
        <taxon>Thecamonas</taxon>
    </lineage>
</organism>
<dbReference type="GO" id="GO:0006398">
    <property type="term" value="P:mRNA 3'-end processing by stem-loop binding and cleavage"/>
    <property type="evidence" value="ECO:0007669"/>
    <property type="project" value="TreeGrafter"/>
</dbReference>
<evidence type="ECO:0000313" key="2">
    <source>
        <dbReference type="EMBL" id="KNC52689.1"/>
    </source>
</evidence>
<dbReference type="InterPro" id="IPR039267">
    <property type="entry name" value="Lsm11"/>
</dbReference>
<dbReference type="GO" id="GO:0071209">
    <property type="term" value="F:U7 snRNA binding"/>
    <property type="evidence" value="ECO:0007669"/>
    <property type="project" value="InterPro"/>
</dbReference>